<organism evidence="2 3">
    <name type="scientific">Zea mays</name>
    <name type="common">Maize</name>
    <dbReference type="NCBI Taxonomy" id="4577"/>
    <lineage>
        <taxon>Eukaryota</taxon>
        <taxon>Viridiplantae</taxon>
        <taxon>Streptophyta</taxon>
        <taxon>Embryophyta</taxon>
        <taxon>Tracheophyta</taxon>
        <taxon>Spermatophyta</taxon>
        <taxon>Magnoliopsida</taxon>
        <taxon>Liliopsida</taxon>
        <taxon>Poales</taxon>
        <taxon>Poaceae</taxon>
        <taxon>PACMAD clade</taxon>
        <taxon>Panicoideae</taxon>
        <taxon>Andropogonodae</taxon>
        <taxon>Andropogoneae</taxon>
        <taxon>Tripsacinae</taxon>
        <taxon>Zea</taxon>
    </lineage>
</organism>
<evidence type="ECO:0000313" key="3">
    <source>
        <dbReference type="Proteomes" id="UP000251960"/>
    </source>
</evidence>
<dbReference type="EMBL" id="NCVQ01000003">
    <property type="protein sequence ID" value="PWZ36863.1"/>
    <property type="molecule type" value="Genomic_DNA"/>
</dbReference>
<dbReference type="AlphaFoldDB" id="A0A3L6FQX3"/>
<keyword evidence="1" id="KW-0021">Allosteric enzyme</keyword>
<dbReference type="GO" id="GO:0003872">
    <property type="term" value="F:6-phosphofructokinase activity"/>
    <property type="evidence" value="ECO:0007669"/>
    <property type="project" value="InterPro"/>
</dbReference>
<keyword evidence="2" id="KW-0418">Kinase</keyword>
<reference evidence="2 3" key="1">
    <citation type="journal article" date="2018" name="Nat. Genet.">
        <title>Extensive intraspecific gene order and gene structural variations between Mo17 and other maize genomes.</title>
        <authorList>
            <person name="Sun S."/>
            <person name="Zhou Y."/>
            <person name="Chen J."/>
            <person name="Shi J."/>
            <person name="Zhao H."/>
            <person name="Zhao H."/>
            <person name="Song W."/>
            <person name="Zhang M."/>
            <person name="Cui Y."/>
            <person name="Dong X."/>
            <person name="Liu H."/>
            <person name="Ma X."/>
            <person name="Jiao Y."/>
            <person name="Wang B."/>
            <person name="Wei X."/>
            <person name="Stein J.C."/>
            <person name="Glaubitz J.C."/>
            <person name="Lu F."/>
            <person name="Yu G."/>
            <person name="Liang C."/>
            <person name="Fengler K."/>
            <person name="Li B."/>
            <person name="Rafalski A."/>
            <person name="Schnable P.S."/>
            <person name="Ware D.H."/>
            <person name="Buckler E.S."/>
            <person name="Lai J."/>
        </authorList>
    </citation>
    <scope>NUCLEOTIDE SEQUENCE [LARGE SCALE GENOMIC DNA]</scope>
    <source>
        <strain evidence="3">cv. Missouri 17</strain>
        <tissue evidence="2">Seedling</tissue>
    </source>
</reference>
<comment type="caution">
    <text evidence="2">The sequence shown here is derived from an EMBL/GenBank/DDBJ whole genome shotgun (WGS) entry which is preliminary data.</text>
</comment>
<protein>
    <submittedName>
        <fullName evidence="2">ATP-dependent 6-phosphofructokinase 2</fullName>
    </submittedName>
</protein>
<dbReference type="PANTHER" id="PTHR45770">
    <property type="entry name" value="ATP-DEPENDENT 6-PHOSPHOFRUCTOKINASE 1"/>
    <property type="match status" value="1"/>
</dbReference>
<dbReference type="InterPro" id="IPR035966">
    <property type="entry name" value="PKF_sf"/>
</dbReference>
<gene>
    <name evidence="2" type="primary">PFK2_0</name>
    <name evidence="2" type="ORF">Zm00014a_035384</name>
</gene>
<proteinExistence type="predicted"/>
<dbReference type="Proteomes" id="UP000251960">
    <property type="component" value="Chromosome 2"/>
</dbReference>
<name>A0A3L6FQX3_MAIZE</name>
<evidence type="ECO:0000313" key="2">
    <source>
        <dbReference type="EMBL" id="PWZ36863.1"/>
    </source>
</evidence>
<accession>A0A3L6FQX3</accession>
<keyword evidence="2" id="KW-0808">Transferase</keyword>
<evidence type="ECO:0000256" key="1">
    <source>
        <dbReference type="ARBA" id="ARBA00022533"/>
    </source>
</evidence>
<dbReference type="Gene3D" id="3.40.50.450">
    <property type="match status" value="1"/>
</dbReference>
<dbReference type="InterPro" id="IPR050929">
    <property type="entry name" value="PFKA"/>
</dbReference>
<sequence length="100" mass="10759">MWQSLKIEFERRGLNTSITANPKTVDNDIDIIDSSFGFQTAVDAAHVEAVSGVGLVKLMGWSTGHTHLEGKGGLFEFLYKKGHAVIVVAEGPLEDVAGCE</sequence>
<dbReference type="SUPFAM" id="SSF53784">
    <property type="entry name" value="Phosphofructokinase"/>
    <property type="match status" value="1"/>
</dbReference>